<organism evidence="2">
    <name type="scientific">Leptosphaeria maculans (strain JN3 / isolate v23.1.3 / race Av1-4-5-6-7-8)</name>
    <name type="common">Blackleg fungus</name>
    <name type="synonym">Phoma lingam</name>
    <dbReference type="NCBI Taxonomy" id="985895"/>
    <lineage>
        <taxon>Eukaryota</taxon>
        <taxon>Fungi</taxon>
        <taxon>Dikarya</taxon>
        <taxon>Ascomycota</taxon>
        <taxon>Pezizomycotina</taxon>
        <taxon>Dothideomycetes</taxon>
        <taxon>Pleosporomycetidae</taxon>
        <taxon>Pleosporales</taxon>
        <taxon>Pleosporineae</taxon>
        <taxon>Leptosphaeriaceae</taxon>
        <taxon>Plenodomus</taxon>
        <taxon>Plenodomus lingam/Leptosphaeria maculans species complex</taxon>
    </lineage>
</organism>
<protein>
    <submittedName>
        <fullName evidence="1">Predicted protein</fullName>
    </submittedName>
</protein>
<keyword evidence="2" id="KW-1185">Reference proteome</keyword>
<sequence length="34" mass="3862">MPAVDTLEALCELFEAAMDFGQEEVVHPRVLTWN</sequence>
<dbReference type="Proteomes" id="UP000002668">
    <property type="component" value="Genome"/>
</dbReference>
<dbReference type="VEuPathDB" id="FungiDB:LEMA_uP106410.1"/>
<proteinExistence type="predicted"/>
<reference evidence="2" key="1">
    <citation type="journal article" date="2011" name="Nat. Commun.">
        <title>Effector diversification within compartments of the Leptosphaeria maculans genome affected by Repeat-Induced Point mutations.</title>
        <authorList>
            <person name="Rouxel T."/>
            <person name="Grandaubert J."/>
            <person name="Hane J.K."/>
            <person name="Hoede C."/>
            <person name="van de Wouw A.P."/>
            <person name="Couloux A."/>
            <person name="Dominguez V."/>
            <person name="Anthouard V."/>
            <person name="Bally P."/>
            <person name="Bourras S."/>
            <person name="Cozijnsen A.J."/>
            <person name="Ciuffetti L.M."/>
            <person name="Degrave A."/>
            <person name="Dilmaghani A."/>
            <person name="Duret L."/>
            <person name="Fudal I."/>
            <person name="Goodwin S.B."/>
            <person name="Gout L."/>
            <person name="Glaser N."/>
            <person name="Linglin J."/>
            <person name="Kema G.H.J."/>
            <person name="Lapalu N."/>
            <person name="Lawrence C.B."/>
            <person name="May K."/>
            <person name="Meyer M."/>
            <person name="Ollivier B."/>
            <person name="Poulain J."/>
            <person name="Schoch C.L."/>
            <person name="Simon A."/>
            <person name="Spatafora J.W."/>
            <person name="Stachowiak A."/>
            <person name="Turgeon B.G."/>
            <person name="Tyler B.M."/>
            <person name="Vincent D."/>
            <person name="Weissenbach J."/>
            <person name="Amselem J."/>
            <person name="Quesneville H."/>
            <person name="Oliver R.P."/>
            <person name="Wincker P."/>
            <person name="Balesdent M.-H."/>
            <person name="Howlett B.J."/>
        </authorList>
    </citation>
    <scope>NUCLEOTIDE SEQUENCE [LARGE SCALE GENOMIC DNA]</scope>
    <source>
        <strain evidence="2">JN3 / isolate v23.1.3 / race Av1-4-5-6-7-8</strain>
    </source>
</reference>
<evidence type="ECO:0000313" key="2">
    <source>
        <dbReference type="Proteomes" id="UP000002668"/>
    </source>
</evidence>
<gene>
    <name evidence="1" type="ORF">LEMA_uP106410.1</name>
</gene>
<dbReference type="InParanoid" id="E5A154"/>
<accession>E5A154</accession>
<dbReference type="AlphaFoldDB" id="E5A154"/>
<name>E5A154_LEPMJ</name>
<dbReference type="EMBL" id="FP929131">
    <property type="protein sequence ID" value="CBX97510.1"/>
    <property type="molecule type" value="Genomic_DNA"/>
</dbReference>
<dbReference type="HOGENOM" id="CLU_3377251_0_0_1"/>
<evidence type="ECO:0000313" key="1">
    <source>
        <dbReference type="EMBL" id="CBX97510.1"/>
    </source>
</evidence>